<keyword evidence="2" id="KW-1185">Reference proteome</keyword>
<name>A0A941E470_9BURK</name>
<organism evidence="1 2">
    <name type="scientific">Undibacterium fentianense</name>
    <dbReference type="NCBI Taxonomy" id="2828728"/>
    <lineage>
        <taxon>Bacteria</taxon>
        <taxon>Pseudomonadati</taxon>
        <taxon>Pseudomonadota</taxon>
        <taxon>Betaproteobacteria</taxon>
        <taxon>Burkholderiales</taxon>
        <taxon>Oxalobacteraceae</taxon>
        <taxon>Undibacterium</taxon>
    </lineage>
</organism>
<evidence type="ECO:0008006" key="3">
    <source>
        <dbReference type="Google" id="ProtNLM"/>
    </source>
</evidence>
<dbReference type="AlphaFoldDB" id="A0A941E470"/>
<evidence type="ECO:0000313" key="1">
    <source>
        <dbReference type="EMBL" id="MBR7799423.1"/>
    </source>
</evidence>
<sequence length="60" mass="7094">MPMARSRYISLEATPYYHCIGRCVRRAFLWGKDHFSGQDFSHRKGWVVERLAELSEVFAM</sequence>
<evidence type="ECO:0000313" key="2">
    <source>
        <dbReference type="Proteomes" id="UP000678545"/>
    </source>
</evidence>
<proteinExistence type="predicted"/>
<gene>
    <name evidence="1" type="ORF">KDM90_05365</name>
</gene>
<dbReference type="Proteomes" id="UP000678545">
    <property type="component" value="Unassembled WGS sequence"/>
</dbReference>
<protein>
    <recommendedName>
        <fullName evidence="3">Transposase</fullName>
    </recommendedName>
</protein>
<dbReference type="RefSeq" id="WP_212674583.1">
    <property type="nucleotide sequence ID" value="NZ_JAGSPJ010000002.1"/>
</dbReference>
<dbReference type="EMBL" id="JAGSPJ010000002">
    <property type="protein sequence ID" value="MBR7799423.1"/>
    <property type="molecule type" value="Genomic_DNA"/>
</dbReference>
<reference evidence="1" key="1">
    <citation type="submission" date="2021-04" db="EMBL/GenBank/DDBJ databases">
        <title>novel species isolated from subtropical streams in China.</title>
        <authorList>
            <person name="Lu H."/>
        </authorList>
    </citation>
    <scope>NUCLEOTIDE SEQUENCE</scope>
    <source>
        <strain evidence="1">FT137W</strain>
    </source>
</reference>
<comment type="caution">
    <text evidence="1">The sequence shown here is derived from an EMBL/GenBank/DDBJ whole genome shotgun (WGS) entry which is preliminary data.</text>
</comment>
<accession>A0A941E470</accession>